<dbReference type="HOGENOM" id="CLU_073526_1_0_2"/>
<dbReference type="GO" id="GO:0005737">
    <property type="term" value="C:cytoplasm"/>
    <property type="evidence" value="ECO:0007669"/>
    <property type="project" value="UniProtKB-SubCell"/>
</dbReference>
<evidence type="ECO:0000256" key="2">
    <source>
        <dbReference type="ARBA" id="ARBA00004496"/>
    </source>
</evidence>
<comment type="catalytic activity">
    <reaction evidence="1 9">
        <text>[protein]-peptidylproline (omega=180) = [protein]-peptidylproline (omega=0)</text>
        <dbReference type="Rhea" id="RHEA:16237"/>
        <dbReference type="Rhea" id="RHEA-COMP:10747"/>
        <dbReference type="Rhea" id="RHEA-COMP:10748"/>
        <dbReference type="ChEBI" id="CHEBI:83833"/>
        <dbReference type="ChEBI" id="CHEBI:83834"/>
        <dbReference type="EC" id="5.2.1.8"/>
    </reaction>
</comment>
<dbReference type="OrthoDB" id="8615at2157"/>
<evidence type="ECO:0000313" key="12">
    <source>
        <dbReference type="Proteomes" id="UP000001068"/>
    </source>
</evidence>
<evidence type="ECO:0000256" key="3">
    <source>
        <dbReference type="ARBA" id="ARBA00006577"/>
    </source>
</evidence>
<evidence type="ECO:0000256" key="4">
    <source>
        <dbReference type="ARBA" id="ARBA00013194"/>
    </source>
</evidence>
<gene>
    <name evidence="11" type="ordered locus">Desmu_1276</name>
</gene>
<dbReference type="EMBL" id="CP002363">
    <property type="protein sequence ID" value="ADV65572.1"/>
    <property type="molecule type" value="Genomic_DNA"/>
</dbReference>
<dbReference type="InterPro" id="IPR054016">
    <property type="entry name" value="FKBP26_IF"/>
</dbReference>
<dbReference type="Gene3D" id="3.10.50.40">
    <property type="match status" value="1"/>
</dbReference>
<dbReference type="EC" id="5.2.1.8" evidence="4 9"/>
<sequence>MALSKGDFILVEYNVRVKETNTLLDTTDAELAKKENIYEEGKVYGPTLIILGRGWLNESVEEELLKHDVGSEVEVEVPPEKAFGERSPDKVKTFSLREFQRRGLSVSVGDVVEVEGRQGVVKNISGGRVTIDFNHPLAGKTLVFKVKIVGKLEDTVEKLKALASRYLKIPSSEIEVSLLSDEKKLTVTIPGKYLSKRDLGYSKLALAADVFDTFKDSVSTLVFQDVVSRPS</sequence>
<dbReference type="PROSITE" id="PS50059">
    <property type="entry name" value="FKBP_PPIASE"/>
    <property type="match status" value="1"/>
</dbReference>
<protein>
    <recommendedName>
        <fullName evidence="4 9">peptidylprolyl isomerase</fullName>
        <ecNumber evidence="4 9">5.2.1.8</ecNumber>
    </recommendedName>
</protein>
<dbReference type="KEGG" id="dmu:Desmu_1276"/>
<dbReference type="GO" id="GO:0003755">
    <property type="term" value="F:peptidyl-prolyl cis-trans isomerase activity"/>
    <property type="evidence" value="ECO:0007669"/>
    <property type="project" value="UniProtKB-KW"/>
</dbReference>
<evidence type="ECO:0000256" key="6">
    <source>
        <dbReference type="ARBA" id="ARBA00023110"/>
    </source>
</evidence>
<dbReference type="eggNOG" id="arCOG00980">
    <property type="taxonomic scope" value="Archaea"/>
</dbReference>
<organism evidence="11 12">
    <name type="scientific">Desulfurococcus mucosus (strain ATCC 35584 / DSM 2162 / JCM 9187 / O7/1)</name>
    <dbReference type="NCBI Taxonomy" id="765177"/>
    <lineage>
        <taxon>Archaea</taxon>
        <taxon>Thermoproteota</taxon>
        <taxon>Thermoprotei</taxon>
        <taxon>Desulfurococcales</taxon>
        <taxon>Desulfurococcaceae</taxon>
        <taxon>Desulfurococcus</taxon>
    </lineage>
</organism>
<dbReference type="GO" id="GO:0042026">
    <property type="term" value="P:protein refolding"/>
    <property type="evidence" value="ECO:0007669"/>
    <property type="project" value="UniProtKB-ARBA"/>
</dbReference>
<dbReference type="InterPro" id="IPR046357">
    <property type="entry name" value="PPIase_dom_sf"/>
</dbReference>
<dbReference type="PANTHER" id="PTHR47861:SF3">
    <property type="entry name" value="FKBP-TYPE PEPTIDYL-PROLYL CIS-TRANS ISOMERASE SLYD"/>
    <property type="match status" value="1"/>
</dbReference>
<evidence type="ECO:0000256" key="7">
    <source>
        <dbReference type="ARBA" id="ARBA00023186"/>
    </source>
</evidence>
<reference evidence="12" key="1">
    <citation type="submission" date="2010-11" db="EMBL/GenBank/DDBJ databases">
        <title>The complete genome of Desulfurococcus mucosus DSM 2162.</title>
        <authorList>
            <consortium name="US DOE Joint Genome Institute (JGI-PGF)"/>
            <person name="Lucas S."/>
            <person name="Copeland A."/>
            <person name="Lapidus A."/>
            <person name="Bruce D."/>
            <person name="Goodwin L."/>
            <person name="Pitluck S."/>
            <person name="Kyrpides N."/>
            <person name="Mavromatis K."/>
            <person name="Pagani I."/>
            <person name="Ivanova N."/>
            <person name="Ovchinnikova G."/>
            <person name="Chertkov O."/>
            <person name="Held B."/>
            <person name="Brettin T."/>
            <person name="Detter J.C."/>
            <person name="Tapia R."/>
            <person name="Han C."/>
            <person name="Land M."/>
            <person name="Hauser L."/>
            <person name="Markowitz V."/>
            <person name="Cheng J.-F."/>
            <person name="Hugenholtz P."/>
            <person name="Woyke T."/>
            <person name="Wu D."/>
            <person name="Wirth R."/>
            <person name="Bilek Y."/>
            <person name="Hader T."/>
            <person name="Klenk H.-P."/>
            <person name="Eisen J.A."/>
        </authorList>
    </citation>
    <scope>NUCLEOTIDE SEQUENCE [LARGE SCALE GENOMIC DNA]</scope>
    <source>
        <strain evidence="12">ATCC 35584 / DSM 2162 / JCM 9187 / O7/1</strain>
    </source>
</reference>
<evidence type="ECO:0000256" key="9">
    <source>
        <dbReference type="PROSITE-ProRule" id="PRU00277"/>
    </source>
</evidence>
<dbReference type="InterPro" id="IPR048261">
    <property type="entry name" value="SlpA/SlyD-like_ins_sf"/>
</dbReference>
<evidence type="ECO:0000313" key="11">
    <source>
        <dbReference type="EMBL" id="ADV65572.1"/>
    </source>
</evidence>
<evidence type="ECO:0000256" key="8">
    <source>
        <dbReference type="ARBA" id="ARBA00023235"/>
    </source>
</evidence>
<keyword evidence="7" id="KW-0143">Chaperone</keyword>
<dbReference type="Pfam" id="PF22199">
    <property type="entry name" value="FKBP26_IF"/>
    <property type="match status" value="1"/>
</dbReference>
<dbReference type="Gene3D" id="2.40.10.330">
    <property type="match status" value="1"/>
</dbReference>
<dbReference type="AlphaFoldDB" id="E8R7A7"/>
<dbReference type="InterPro" id="IPR001179">
    <property type="entry name" value="PPIase_FKBP_dom"/>
</dbReference>
<evidence type="ECO:0000259" key="10">
    <source>
        <dbReference type="PROSITE" id="PS50059"/>
    </source>
</evidence>
<dbReference type="PANTHER" id="PTHR47861">
    <property type="entry name" value="FKBP-TYPE PEPTIDYL-PROLYL CIS-TRANS ISOMERASE SLYD"/>
    <property type="match status" value="1"/>
</dbReference>
<comment type="subcellular location">
    <subcellularLocation>
        <location evidence="2">Cytoplasm</location>
    </subcellularLocation>
</comment>
<keyword evidence="12" id="KW-1185">Reference proteome</keyword>
<dbReference type="Gene3D" id="3.30.70.2210">
    <property type="match status" value="1"/>
</dbReference>
<evidence type="ECO:0000256" key="5">
    <source>
        <dbReference type="ARBA" id="ARBA00022490"/>
    </source>
</evidence>
<dbReference type="Proteomes" id="UP000001068">
    <property type="component" value="Chromosome"/>
</dbReference>
<keyword evidence="6 9" id="KW-0697">Rotamase</keyword>
<feature type="domain" description="PPIase FKBP-type" evidence="10">
    <location>
        <begin position="6"/>
        <end position="107"/>
    </location>
</feature>
<evidence type="ECO:0000256" key="1">
    <source>
        <dbReference type="ARBA" id="ARBA00000971"/>
    </source>
</evidence>
<dbReference type="SUPFAM" id="SSF54534">
    <property type="entry name" value="FKBP-like"/>
    <property type="match status" value="1"/>
</dbReference>
<keyword evidence="5" id="KW-0963">Cytoplasm</keyword>
<keyword evidence="8 9" id="KW-0413">Isomerase</keyword>
<accession>E8R7A7</accession>
<proteinExistence type="inferred from homology"/>
<reference evidence="11 12" key="2">
    <citation type="journal article" date="2011" name="Stand. Genomic Sci.">
        <title>Complete genome sequence of Desulfurococcus mucosus type strain (O7/1).</title>
        <authorList>
            <person name="Wirth R."/>
            <person name="Chertkov O."/>
            <person name="Held B."/>
            <person name="Lapidus A."/>
            <person name="Nolan M."/>
            <person name="Lucas S."/>
            <person name="Hammon N."/>
            <person name="Deshpande S."/>
            <person name="Cheng J.F."/>
            <person name="Tapia R."/>
            <person name="Han C."/>
            <person name="Goodwin L."/>
            <person name="Pitluck S."/>
            <person name="Liolios K."/>
            <person name="Ioanna P."/>
            <person name="Ivanova N."/>
            <person name="Mavromatis K."/>
            <person name="Mikhailova N."/>
            <person name="Pati A."/>
            <person name="Chen A."/>
            <person name="Palaniappan K."/>
            <person name="Land M."/>
            <person name="Hauser L."/>
            <person name="Chang Y.J."/>
            <person name="Jeffries C.D."/>
            <person name="Bilek Y."/>
            <person name="Hader T."/>
            <person name="Rohde M."/>
            <person name="Spring S."/>
            <person name="Sikorski J."/>
            <person name="Goker M."/>
            <person name="Woyke T."/>
            <person name="Bristow J."/>
            <person name="Eisen J.A."/>
            <person name="Markowitz V."/>
            <person name="Hugenholtz P."/>
            <person name="Kyrpides N.C."/>
            <person name="Klenk H.P."/>
        </authorList>
    </citation>
    <scope>NUCLEOTIDE SEQUENCE [LARGE SCALE GENOMIC DNA]</scope>
    <source>
        <strain evidence="12">ATCC 35584 / DSM 2162 / JCM 9187 / O7/1</strain>
    </source>
</reference>
<dbReference type="STRING" id="765177.Desmu_1276"/>
<comment type="similarity">
    <text evidence="3">Belongs to the FKBP-type PPIase family.</text>
</comment>
<name>E8R7A7_DESM0</name>